<dbReference type="RefSeq" id="WP_394835964.1">
    <property type="nucleotide sequence ID" value="NZ_CP089983.1"/>
</dbReference>
<evidence type="ECO:0000259" key="6">
    <source>
        <dbReference type="Pfam" id="PF00724"/>
    </source>
</evidence>
<dbReference type="PANTHER" id="PTHR43303:SF4">
    <property type="entry name" value="NADPH DEHYDROGENASE C23G7.10C-RELATED"/>
    <property type="match status" value="1"/>
</dbReference>
<dbReference type="Proteomes" id="UP001374803">
    <property type="component" value="Chromosome"/>
</dbReference>
<evidence type="ECO:0000256" key="4">
    <source>
        <dbReference type="ARBA" id="ARBA00022857"/>
    </source>
</evidence>
<dbReference type="Pfam" id="PF00724">
    <property type="entry name" value="Oxidored_FMN"/>
    <property type="match status" value="1"/>
</dbReference>
<feature type="domain" description="NADH:flavin oxidoreductase/NADH oxidase N-terminal" evidence="6">
    <location>
        <begin position="4"/>
        <end position="339"/>
    </location>
</feature>
<sequence>MTHLFEPFTLRSVTFKNRVFVSPMCQYSCADDGLPTPWHHMNLGRFAVGGAGLVLTEAAAVAPIGRISPRDVGIWSDAHAKALAPIASFIAEQGAVPGIQIAHAGRKASTAVPWEGGQKVAPEHGGWTTVGPSTLAFSPTYPEPTALDTRGMAAIVDQFVLAAKRAGDAGFRVVELHMAHGYLMHQFLSPLSNRRTDAWGGDFEGRARLPLEVVSAVRDAWPAQLPLFVRISATDWVEGGWDLPESIRFAACLRERGVDLVDCSSGGSAPDAKIPVTPGYQVPFARAIRQEARIATGAVGLITEAAQANDIVQSGSADAVLLARALLNDPNWALHAAHALGVDVPWPSQYLRAKPR</sequence>
<keyword evidence="2" id="KW-0285">Flavoprotein</keyword>
<dbReference type="InterPro" id="IPR013785">
    <property type="entry name" value="Aldolase_TIM"/>
</dbReference>
<evidence type="ECO:0000256" key="1">
    <source>
        <dbReference type="ARBA" id="ARBA00001917"/>
    </source>
</evidence>
<keyword evidence="5" id="KW-0560">Oxidoreductase</keyword>
<dbReference type="SUPFAM" id="SSF51395">
    <property type="entry name" value="FMN-linked oxidoreductases"/>
    <property type="match status" value="1"/>
</dbReference>
<name>A0ABZ2L622_9BACT</name>
<protein>
    <submittedName>
        <fullName evidence="7">NADH:flavin oxidoreductase/NADH oxidase</fullName>
    </submittedName>
</protein>
<evidence type="ECO:0000313" key="7">
    <source>
        <dbReference type="EMBL" id="WXB06318.1"/>
    </source>
</evidence>
<dbReference type="EMBL" id="CP089983">
    <property type="protein sequence ID" value="WXB06318.1"/>
    <property type="molecule type" value="Genomic_DNA"/>
</dbReference>
<dbReference type="Gene3D" id="3.20.20.70">
    <property type="entry name" value="Aldolase class I"/>
    <property type="match status" value="1"/>
</dbReference>
<evidence type="ECO:0000256" key="3">
    <source>
        <dbReference type="ARBA" id="ARBA00022643"/>
    </source>
</evidence>
<reference evidence="7" key="1">
    <citation type="submission" date="2021-12" db="EMBL/GenBank/DDBJ databases">
        <title>Discovery of the Pendulisporaceae a myxobacterial family with distinct sporulation behavior and unique specialized metabolism.</title>
        <authorList>
            <person name="Garcia R."/>
            <person name="Popoff A."/>
            <person name="Bader C.D."/>
            <person name="Loehr J."/>
            <person name="Walesch S."/>
            <person name="Walt C."/>
            <person name="Boldt J."/>
            <person name="Bunk B."/>
            <person name="Haeckl F.J.F.P.J."/>
            <person name="Gunesch A.P."/>
            <person name="Birkelbach J."/>
            <person name="Nuebel U."/>
            <person name="Pietschmann T."/>
            <person name="Bach T."/>
            <person name="Mueller R."/>
        </authorList>
    </citation>
    <scope>NUCLEOTIDE SEQUENCE</scope>
    <source>
        <strain evidence="7">MSr11367</strain>
    </source>
</reference>
<dbReference type="CDD" id="cd02932">
    <property type="entry name" value="OYE_YqiM_FMN"/>
    <property type="match status" value="1"/>
</dbReference>
<gene>
    <name evidence="7" type="ORF">LVJ94_03540</name>
</gene>
<dbReference type="InterPro" id="IPR044152">
    <property type="entry name" value="YqjM-like"/>
</dbReference>
<dbReference type="InterPro" id="IPR001155">
    <property type="entry name" value="OxRdtase_FMN_N"/>
</dbReference>
<keyword evidence="8" id="KW-1185">Reference proteome</keyword>
<dbReference type="PANTHER" id="PTHR43303">
    <property type="entry name" value="NADPH DEHYDROGENASE C23G7.10C-RELATED"/>
    <property type="match status" value="1"/>
</dbReference>
<keyword evidence="3" id="KW-0288">FMN</keyword>
<evidence type="ECO:0000256" key="2">
    <source>
        <dbReference type="ARBA" id="ARBA00022630"/>
    </source>
</evidence>
<evidence type="ECO:0000256" key="5">
    <source>
        <dbReference type="ARBA" id="ARBA00023002"/>
    </source>
</evidence>
<evidence type="ECO:0000313" key="8">
    <source>
        <dbReference type="Proteomes" id="UP001374803"/>
    </source>
</evidence>
<organism evidence="7 8">
    <name type="scientific">Pendulispora rubella</name>
    <dbReference type="NCBI Taxonomy" id="2741070"/>
    <lineage>
        <taxon>Bacteria</taxon>
        <taxon>Pseudomonadati</taxon>
        <taxon>Myxococcota</taxon>
        <taxon>Myxococcia</taxon>
        <taxon>Myxococcales</taxon>
        <taxon>Sorangiineae</taxon>
        <taxon>Pendulisporaceae</taxon>
        <taxon>Pendulispora</taxon>
    </lineage>
</organism>
<accession>A0ABZ2L622</accession>
<proteinExistence type="predicted"/>
<keyword evidence="4" id="KW-0521">NADP</keyword>
<comment type="cofactor">
    <cofactor evidence="1">
        <name>FMN</name>
        <dbReference type="ChEBI" id="CHEBI:58210"/>
    </cofactor>
</comment>